<gene>
    <name evidence="2" type="ORF">SPPG_00210</name>
</gene>
<evidence type="ECO:0000313" key="3">
    <source>
        <dbReference type="Proteomes" id="UP000053201"/>
    </source>
</evidence>
<dbReference type="Proteomes" id="UP000053201">
    <property type="component" value="Unassembled WGS sequence"/>
</dbReference>
<organism evidence="2 3">
    <name type="scientific">Spizellomyces punctatus (strain DAOM BR117)</name>
    <dbReference type="NCBI Taxonomy" id="645134"/>
    <lineage>
        <taxon>Eukaryota</taxon>
        <taxon>Fungi</taxon>
        <taxon>Fungi incertae sedis</taxon>
        <taxon>Chytridiomycota</taxon>
        <taxon>Chytridiomycota incertae sedis</taxon>
        <taxon>Chytridiomycetes</taxon>
        <taxon>Spizellomycetales</taxon>
        <taxon>Spizellomycetaceae</taxon>
        <taxon>Spizellomyces</taxon>
    </lineage>
</organism>
<dbReference type="AlphaFoldDB" id="A0A0L0HTR0"/>
<dbReference type="OrthoDB" id="2146779at2759"/>
<protein>
    <submittedName>
        <fullName evidence="2">Uncharacterized protein</fullName>
    </submittedName>
</protein>
<feature type="compositionally biased region" description="Polar residues" evidence="1">
    <location>
        <begin position="343"/>
        <end position="356"/>
    </location>
</feature>
<feature type="compositionally biased region" description="Polar residues" evidence="1">
    <location>
        <begin position="293"/>
        <end position="318"/>
    </location>
</feature>
<proteinExistence type="predicted"/>
<reference evidence="2 3" key="1">
    <citation type="submission" date="2009-08" db="EMBL/GenBank/DDBJ databases">
        <title>The Genome Sequence of Spizellomyces punctatus strain DAOM BR117.</title>
        <authorList>
            <consortium name="The Broad Institute Genome Sequencing Platform"/>
            <person name="Russ C."/>
            <person name="Cuomo C."/>
            <person name="Shea T."/>
            <person name="Young S.K."/>
            <person name="Zeng Q."/>
            <person name="Koehrsen M."/>
            <person name="Haas B."/>
            <person name="Borodovsky M."/>
            <person name="Guigo R."/>
            <person name="Alvarado L."/>
            <person name="Berlin A."/>
            <person name="Bochicchio J."/>
            <person name="Borenstein D."/>
            <person name="Chapman S."/>
            <person name="Chen Z."/>
            <person name="Engels R."/>
            <person name="Freedman E."/>
            <person name="Gellesch M."/>
            <person name="Goldberg J."/>
            <person name="Griggs A."/>
            <person name="Gujja S."/>
            <person name="Heiman D."/>
            <person name="Hepburn T."/>
            <person name="Howarth C."/>
            <person name="Jen D."/>
            <person name="Larson L."/>
            <person name="Lewis B."/>
            <person name="Mehta T."/>
            <person name="Park D."/>
            <person name="Pearson M."/>
            <person name="Roberts A."/>
            <person name="Saif S."/>
            <person name="Shenoy N."/>
            <person name="Sisk P."/>
            <person name="Stolte C."/>
            <person name="Sykes S."/>
            <person name="Thomson T."/>
            <person name="Walk T."/>
            <person name="White J."/>
            <person name="Yandava C."/>
            <person name="Burger G."/>
            <person name="Gray M.W."/>
            <person name="Holland P.W.H."/>
            <person name="King N."/>
            <person name="Lang F.B.F."/>
            <person name="Roger A.J."/>
            <person name="Ruiz-Trillo I."/>
            <person name="Lander E."/>
            <person name="Nusbaum C."/>
        </authorList>
    </citation>
    <scope>NUCLEOTIDE SEQUENCE [LARGE SCALE GENOMIC DNA]</scope>
    <source>
        <strain evidence="2 3">DAOM BR117</strain>
    </source>
</reference>
<feature type="region of interest" description="Disordered" evidence="1">
    <location>
        <begin position="143"/>
        <end position="218"/>
    </location>
</feature>
<dbReference type="InParanoid" id="A0A0L0HTR0"/>
<name>A0A0L0HTR0_SPIPD</name>
<feature type="region of interest" description="Disordered" evidence="1">
    <location>
        <begin position="293"/>
        <end position="320"/>
    </location>
</feature>
<feature type="compositionally biased region" description="Polar residues" evidence="1">
    <location>
        <begin position="166"/>
        <end position="195"/>
    </location>
</feature>
<evidence type="ECO:0000256" key="1">
    <source>
        <dbReference type="SAM" id="MobiDB-lite"/>
    </source>
</evidence>
<dbReference type="GeneID" id="27683954"/>
<dbReference type="RefSeq" id="XP_016612521.1">
    <property type="nucleotide sequence ID" value="XM_016748542.1"/>
</dbReference>
<feature type="region of interest" description="Disordered" evidence="1">
    <location>
        <begin position="339"/>
        <end position="359"/>
    </location>
</feature>
<accession>A0A0L0HTR0</accession>
<evidence type="ECO:0000313" key="2">
    <source>
        <dbReference type="EMBL" id="KND04482.1"/>
    </source>
</evidence>
<keyword evidence="3" id="KW-1185">Reference proteome</keyword>
<dbReference type="STRING" id="645134.A0A0L0HTR0"/>
<dbReference type="EMBL" id="KQ257450">
    <property type="protein sequence ID" value="KND04482.1"/>
    <property type="molecule type" value="Genomic_DNA"/>
</dbReference>
<dbReference type="VEuPathDB" id="FungiDB:SPPG_00210"/>
<sequence>MYSIRQENGDAGNLAVSRSRIDTNKQHVCPVCGQPAAVVELRKEVDDLPLIPEEVEKIFIPAIVHLEDTVKVWKLQYGNAVRLLRYLKIKTSEYNRKYREAVRYMSKESYARSTHKHIFFRTLNKAQDEIMTQRHQMELLKQSIATESPTRLKEVPKNNGIPLTERSPTTGNSRPNSSRSLGTSPSRNSKRAIQTPNPPSRLSLRPNSRGVNGPGSINGVNHFQDVAAVSFQPDPMDLQSNQVMYPHSHQQNDATFANQNHYRTPLYANHDSYRGIGPGTTAEVATGYHQTPWTGHSHFNSRPTNGATSPRTTQNQFNPIGPGNIAQTSNAGYMANGIPRTPVKNSSSMGSFNSRPRTAMRVPFNPQGPGSIMSSSMTSPLLNRSSGAANEYMQNSLGLPSYTTTPISGASFHDGRTMLTRNRNAFPRAGGSAYM</sequence>